<dbReference type="GO" id="GO:0000278">
    <property type="term" value="P:mitotic cell cycle"/>
    <property type="evidence" value="ECO:0007669"/>
    <property type="project" value="TreeGrafter"/>
</dbReference>
<organism evidence="22 23">
    <name type="scientific">Penicillium canariense</name>
    <dbReference type="NCBI Taxonomy" id="189055"/>
    <lineage>
        <taxon>Eukaryota</taxon>
        <taxon>Fungi</taxon>
        <taxon>Dikarya</taxon>
        <taxon>Ascomycota</taxon>
        <taxon>Pezizomycotina</taxon>
        <taxon>Eurotiomycetes</taxon>
        <taxon>Eurotiomycetidae</taxon>
        <taxon>Eurotiales</taxon>
        <taxon>Aspergillaceae</taxon>
        <taxon>Penicillium</taxon>
    </lineage>
</organism>
<dbReference type="InterPro" id="IPR013697">
    <property type="entry name" value="DNA_pol_e_suA_C"/>
</dbReference>
<evidence type="ECO:0000256" key="6">
    <source>
        <dbReference type="ARBA" id="ARBA00022695"/>
    </source>
</evidence>
<sequence length="2212" mass="253372">MPSRKPSKFGNKFRSNAASSNPRRTKTVEFGSLRSTEATSQDEKFEAIRLANTIDETLGFPRFESGETRAGWLINMHSTTLEDSNVPGGRAGVDYYFLQDDGGSFKATVEYDPYFLIAVKKGHEMEVEEWCRRAFEGLIKSFKRLDKEDLSLPNHLLGHRRTFIKLNFANVPNLLEVRQTLLPLAEKNRKNANVMDAYVEMTSATTGFDLFDDELINEQRPNGNMQASDFIVDIREYDVPYHVRVSIDKDIRIGKWYNVEAKHGAITLTCLEERLQRADPVVLAFDIETTKLPLKFPDAVIDQIMMISYMIDGQGFLITNREIVSEDINDFEYTPKPEYNGPFVIFNEPNERAVLERFFEHIKIAKPTVIATYNGDFFDWPFVETRASIQGIDMYMEIGFRKNSEDIYQSDNCVHMDCFAWVNRDSYLPQGSRGLKAVTVAKLGYDPDELDPELMTPYASERPQTLAEYSVSDAVATYYLYMKYVHPFIFSLCTIIPLSADDTLRKGTGTLCEMLLMAFYEGHLLESETYVGGHVESIEAGVFRSDIPTGFNVDPAAIDELLRDLDHALKFSIEVEEKKSMDDIANFDEVKGQIAEKLLELKNNPSRNEVPLIYHLDVASMYPNIMITNRLQPDSMIDESDCAACDFNRPGKTCDRRMPWAWRGEFLPAKRDEYNMIRRATGNERFPSRTKNGLLRSFGDLSIEEQAGVVKKRLQDYSKKIYHKIHDSKTVVREAIICQRENPFYVDTVRSFRDRRYDFKGKQKVWKNKTDSLQSSGASAAEIDEAKKMIILYDSLQLAHKVILNSFYGYVMRKGSRWYSMEMAGVTCLTGAHIIQMARELVERLGRPLELDTDGIWCMLPGSFPENFSFTLKNGKKLGISYPCVMLNHLVHARYTNHQYQALVEPSTYKYETYSENSIFFEVDGPYRAMILPTSKEEDKNLKKRYAVFNHDGSLAELKGFEVKRRGELKLIKIFQTQIFKFFLEGTNLAETYAAVARVADRWLDVLYERGATLADEELIDLISENRSMSKTLEEYGNQKSTSITTAKRLAEFLGEQMVKDKGLNCKYIISSRPRNTPVTERAIPVTIFSAEENVKRFFLRKWLKDDPGDMDPRTVIDWSYYLERLGSVVQKLITIPAALQKLRNPVPRVAHPDWLQRRINQKDDKFKQKKMTDLFEKSEKAPLSTISANILDHRVQHSGDMDEVIAHSTQKLKSSPDGKVAQKRKHPEGVTKSSLDPFATLPAAMPSITDDYEGFLKYQKQKWKIQKQARVRRRQLFGERTNVASDPLSNFFRNQAQMLYISTWQVLQLRETGRAGIVRAFVLIDQKIHAFNVKVPRQFFVNLKRDSLPDIEVPDCEVEKVHHTLPNGHPSVHLFKLSLSEDKFLEEADKMDALFQHSSIEGVYERDITPSIRAVLKLGSHCTFDEEQRGVLGDGLEKGFDLSTLLHTTSDQPYLMDSPLAYHYLYHVASGERQVFALFSTTQKEAHIVILNRTRDVQGLPNVDKIYAELLSRKLQDTASDASQNAFEYQDKIHFKTTQVMTRRKAHLEVGDLVRKLRSDETQPAVLVIQSQQKDRLCHDIPILKEYPTLAVKPEASDMDLPPLGWQAFIARRLVTHYLYLAAWVQHLTLLARYGDVPLCNLETDDPRYLIDVAYARRLQQSNVVLWWSNGPRPDHAGYEKDDIVGPLEKVNMPSVNTPNAYSTVCIELDIRNLAINTILTSSIVNEMEGNDALLAPSGNGADDTGVLYSEKAFASAGAVVLREMVKNWWTEACAGNSMADIMVQHLIRWVESPVSCLYDRSLHNYVRLLSRKSFQRLMAEFRRVGSNVIFASPTRLLLQTTKTEVGNAYAYSQYVLKSIRGNPSFHFIDLEIKEYWDYLVWYDEYNYGGRGCREVVEAEKQELETVMHWQLSRFLPTPMQTIFHDWVVEYIELMHSAKHPDLQENEISSTPRLTQIPIGKPNDVDDEGLTAILAERFSKPLKKQISGLIRRQRDELLHPELASDYAFPVLPGVLVDPKGDKRNPALELVKLLMQVLSLSKTTTLESRLLRRELLALFEVREFSKEGRFENPSASLKLPELTCNACCLIRDLDLCRDEDVLPEPGTDNSKGPKPWRCPFCQTEYDRLAQEEILIGQVHGLVVEWQTQDLKCSKCSTLKVSEFMEHCSCSGKWTSTVDLKETEKKLRVFQSVAKFHSLQLLETVVEGVLAQL</sequence>
<keyword evidence="9 19" id="KW-0863">Zinc-finger</keyword>
<keyword evidence="13 19" id="KW-0411">Iron-sulfur</keyword>
<feature type="region of interest" description="Disordered" evidence="20">
    <location>
        <begin position="1210"/>
        <end position="1237"/>
    </location>
</feature>
<evidence type="ECO:0000256" key="10">
    <source>
        <dbReference type="ARBA" id="ARBA00022833"/>
    </source>
</evidence>
<evidence type="ECO:0000256" key="13">
    <source>
        <dbReference type="ARBA" id="ARBA00023014"/>
    </source>
</evidence>
<evidence type="ECO:0000256" key="20">
    <source>
        <dbReference type="SAM" id="MobiDB-lite"/>
    </source>
</evidence>
<dbReference type="FunFam" id="1.10.132.60:FF:000002">
    <property type="entry name" value="DNA polymerase epsilon catalytic subunit"/>
    <property type="match status" value="1"/>
</dbReference>
<keyword evidence="15 19" id="KW-0539">Nucleus</keyword>
<dbReference type="InterPro" id="IPR012337">
    <property type="entry name" value="RNaseH-like_sf"/>
</dbReference>
<dbReference type="InterPro" id="IPR055191">
    <property type="entry name" value="POL2_thumb"/>
</dbReference>
<dbReference type="InterPro" id="IPR042087">
    <property type="entry name" value="DNA_pol_B_thumb"/>
</dbReference>
<name>A0A9W9IEM6_9EURO</name>
<dbReference type="InterPro" id="IPR023211">
    <property type="entry name" value="DNA_pol_palm_dom_sf"/>
</dbReference>
<dbReference type="SUPFAM" id="SSF56672">
    <property type="entry name" value="DNA/RNA polymerases"/>
    <property type="match status" value="1"/>
</dbReference>
<feature type="domain" description="DNA polymerase epsilon catalytic subunit A C-terminal" evidence="21">
    <location>
        <begin position="1503"/>
        <end position="1892"/>
    </location>
</feature>
<dbReference type="Pfam" id="PF23250">
    <property type="entry name" value="zf_DPOE_2"/>
    <property type="match status" value="1"/>
</dbReference>
<dbReference type="OrthoDB" id="10060449at2759"/>
<dbReference type="FunFam" id="3.90.1600.10:FF:000006">
    <property type="entry name" value="DNA polymerase epsilon catalytic subunit"/>
    <property type="match status" value="1"/>
</dbReference>
<dbReference type="SUPFAM" id="SSF53098">
    <property type="entry name" value="Ribonuclease H-like"/>
    <property type="match status" value="1"/>
</dbReference>
<keyword evidence="11 19" id="KW-0239">DNA-directed DNA polymerase</keyword>
<dbReference type="GO" id="GO:0003677">
    <property type="term" value="F:DNA binding"/>
    <property type="evidence" value="ECO:0007669"/>
    <property type="project" value="UniProtKB-KW"/>
</dbReference>
<dbReference type="GO" id="GO:0003887">
    <property type="term" value="F:DNA-directed DNA polymerase activity"/>
    <property type="evidence" value="ECO:0007669"/>
    <property type="project" value="UniProtKB-KW"/>
</dbReference>
<dbReference type="GO" id="GO:0006287">
    <property type="term" value="P:base-excision repair, gap-filling"/>
    <property type="evidence" value="ECO:0007669"/>
    <property type="project" value="TreeGrafter"/>
</dbReference>
<dbReference type="PANTHER" id="PTHR10670:SF0">
    <property type="entry name" value="DNA POLYMERASE EPSILON CATALYTIC SUBUNIT A"/>
    <property type="match status" value="1"/>
</dbReference>
<comment type="catalytic activity">
    <reaction evidence="16 19">
        <text>DNA(n) + a 2'-deoxyribonucleoside 5'-triphosphate = DNA(n+1) + diphosphate</text>
        <dbReference type="Rhea" id="RHEA:22508"/>
        <dbReference type="Rhea" id="RHEA-COMP:17339"/>
        <dbReference type="Rhea" id="RHEA-COMP:17340"/>
        <dbReference type="ChEBI" id="CHEBI:33019"/>
        <dbReference type="ChEBI" id="CHEBI:61560"/>
        <dbReference type="ChEBI" id="CHEBI:173112"/>
        <dbReference type="EC" id="2.7.7.7"/>
    </reaction>
</comment>
<dbReference type="GO" id="GO:0006297">
    <property type="term" value="P:nucleotide-excision repair, DNA gap filling"/>
    <property type="evidence" value="ECO:0007669"/>
    <property type="project" value="TreeGrafter"/>
</dbReference>
<evidence type="ECO:0000313" key="22">
    <source>
        <dbReference type="EMBL" id="KAJ5174824.1"/>
    </source>
</evidence>
<dbReference type="RefSeq" id="XP_056546432.1">
    <property type="nucleotide sequence ID" value="XM_056682826.1"/>
</dbReference>
<dbReference type="GO" id="GO:0051539">
    <property type="term" value="F:4 iron, 4 sulfur cluster binding"/>
    <property type="evidence" value="ECO:0007669"/>
    <property type="project" value="UniProtKB-KW"/>
</dbReference>
<evidence type="ECO:0000256" key="4">
    <source>
        <dbReference type="ARBA" id="ARBA00022485"/>
    </source>
</evidence>
<evidence type="ECO:0000259" key="21">
    <source>
        <dbReference type="SMART" id="SM01159"/>
    </source>
</evidence>
<dbReference type="InterPro" id="IPR043502">
    <property type="entry name" value="DNA/RNA_pol_sf"/>
</dbReference>
<dbReference type="EMBL" id="JAPQKN010000001">
    <property type="protein sequence ID" value="KAJ5174824.1"/>
    <property type="molecule type" value="Genomic_DNA"/>
</dbReference>
<evidence type="ECO:0000256" key="18">
    <source>
        <dbReference type="ARBA" id="ARBA00065544"/>
    </source>
</evidence>
<dbReference type="Pfam" id="PF22634">
    <property type="entry name" value="POL2_thumb"/>
    <property type="match status" value="1"/>
</dbReference>
<dbReference type="CDD" id="cd05535">
    <property type="entry name" value="POLBc_epsilon"/>
    <property type="match status" value="1"/>
</dbReference>
<comment type="subcellular location">
    <subcellularLocation>
        <location evidence="2 19">Nucleus</location>
    </subcellularLocation>
</comment>
<dbReference type="GO" id="GO:0008310">
    <property type="term" value="F:single-stranded DNA 3'-5' DNA exonuclease activity"/>
    <property type="evidence" value="ECO:0007669"/>
    <property type="project" value="TreeGrafter"/>
</dbReference>
<dbReference type="GeneID" id="81422002"/>
<dbReference type="Gene3D" id="3.30.342.10">
    <property type="entry name" value="DNA Polymerase, chain B, domain 1"/>
    <property type="match status" value="1"/>
</dbReference>
<dbReference type="GO" id="GO:0045004">
    <property type="term" value="P:DNA replication proofreading"/>
    <property type="evidence" value="ECO:0007669"/>
    <property type="project" value="TreeGrafter"/>
</dbReference>
<feature type="region of interest" description="Disordered" evidence="20">
    <location>
        <begin position="1"/>
        <end position="36"/>
    </location>
</feature>
<evidence type="ECO:0000256" key="2">
    <source>
        <dbReference type="ARBA" id="ARBA00004123"/>
    </source>
</evidence>
<keyword evidence="10 19" id="KW-0862">Zinc</keyword>
<gene>
    <name evidence="22" type="ORF">N7482_000701</name>
</gene>
<dbReference type="PANTHER" id="PTHR10670">
    <property type="entry name" value="DNA POLYMERASE EPSILON CATALYTIC SUBUNIT A"/>
    <property type="match status" value="1"/>
</dbReference>
<dbReference type="Gene3D" id="3.90.1600.10">
    <property type="entry name" value="Palm domain of DNA polymerase"/>
    <property type="match status" value="1"/>
</dbReference>
<dbReference type="InterPro" id="IPR029703">
    <property type="entry name" value="POL2"/>
</dbReference>
<evidence type="ECO:0000256" key="1">
    <source>
        <dbReference type="ARBA" id="ARBA00001966"/>
    </source>
</evidence>
<dbReference type="Proteomes" id="UP001149163">
    <property type="component" value="Unassembled WGS sequence"/>
</dbReference>
<evidence type="ECO:0000313" key="23">
    <source>
        <dbReference type="Proteomes" id="UP001149163"/>
    </source>
</evidence>
<proteinExistence type="inferred from homology"/>
<keyword evidence="12 19" id="KW-0408">Iron</keyword>
<protein>
    <recommendedName>
        <fullName evidence="19">DNA polymerase epsilon catalytic subunit</fullName>
        <ecNumber evidence="19">2.7.7.7</ecNumber>
    </recommendedName>
</protein>
<comment type="caution">
    <text evidence="22">The sequence shown here is derived from an EMBL/GenBank/DDBJ whole genome shotgun (WGS) entry which is preliminary data.</text>
</comment>
<keyword evidence="7 19" id="KW-0235">DNA replication</keyword>
<dbReference type="CDD" id="cd05779">
    <property type="entry name" value="DNA_polB_epsilon_exo"/>
    <property type="match status" value="1"/>
</dbReference>
<comment type="similarity">
    <text evidence="3 19">Belongs to the DNA polymerase type-B family.</text>
</comment>
<dbReference type="Gene3D" id="1.10.132.60">
    <property type="entry name" value="DNA polymerase family B, C-terminal domain"/>
    <property type="match status" value="1"/>
</dbReference>
<feature type="compositionally biased region" description="Polar residues" evidence="20">
    <location>
        <begin position="13"/>
        <end position="22"/>
    </location>
</feature>
<dbReference type="Pfam" id="PF22912">
    <property type="entry name" value="zf-DPOE"/>
    <property type="match status" value="1"/>
</dbReference>
<dbReference type="GO" id="GO:0008270">
    <property type="term" value="F:zinc ion binding"/>
    <property type="evidence" value="ECO:0007669"/>
    <property type="project" value="UniProtKB-KW"/>
</dbReference>
<dbReference type="SMART" id="SM01159">
    <property type="entry name" value="DUF1744"/>
    <property type="match status" value="1"/>
</dbReference>
<dbReference type="InterPro" id="IPR006133">
    <property type="entry name" value="DNA-dir_DNA_pol_B_exonuc"/>
</dbReference>
<evidence type="ECO:0000256" key="3">
    <source>
        <dbReference type="ARBA" id="ARBA00005755"/>
    </source>
</evidence>
<keyword evidence="23" id="KW-1185">Reference proteome</keyword>
<dbReference type="Pfam" id="PF08490">
    <property type="entry name" value="DUF1744"/>
    <property type="match status" value="1"/>
</dbReference>
<evidence type="ECO:0000256" key="5">
    <source>
        <dbReference type="ARBA" id="ARBA00022679"/>
    </source>
</evidence>
<keyword evidence="14 19" id="KW-0238">DNA-binding</keyword>
<evidence type="ECO:0000256" key="11">
    <source>
        <dbReference type="ARBA" id="ARBA00022932"/>
    </source>
</evidence>
<comment type="cofactor">
    <cofactor evidence="1 19">
        <name>[4Fe-4S] cluster</name>
        <dbReference type="ChEBI" id="CHEBI:49883"/>
    </cofactor>
</comment>
<dbReference type="InterPro" id="IPR054475">
    <property type="entry name" value="Znf-DPOE"/>
</dbReference>
<dbReference type="InterPro" id="IPR036397">
    <property type="entry name" value="RNaseH_sf"/>
</dbReference>
<dbReference type="SMART" id="SM00486">
    <property type="entry name" value="POLBc"/>
    <property type="match status" value="1"/>
</dbReference>
<accession>A0A9W9IEM6</accession>
<dbReference type="EC" id="2.7.7.7" evidence="19"/>
<dbReference type="InterPro" id="IPR006172">
    <property type="entry name" value="DNA-dir_DNA_pol_B"/>
</dbReference>
<keyword evidence="5 19" id="KW-0808">Transferase</keyword>
<evidence type="ECO:0000256" key="15">
    <source>
        <dbReference type="ARBA" id="ARBA00023242"/>
    </source>
</evidence>
<evidence type="ECO:0000256" key="8">
    <source>
        <dbReference type="ARBA" id="ARBA00022723"/>
    </source>
</evidence>
<evidence type="ECO:0000256" key="17">
    <source>
        <dbReference type="ARBA" id="ARBA00057054"/>
    </source>
</evidence>
<keyword evidence="4 19" id="KW-0004">4Fe-4S</keyword>
<evidence type="ECO:0000256" key="16">
    <source>
        <dbReference type="ARBA" id="ARBA00049244"/>
    </source>
</evidence>
<dbReference type="GO" id="GO:0000166">
    <property type="term" value="F:nucleotide binding"/>
    <property type="evidence" value="ECO:0007669"/>
    <property type="project" value="InterPro"/>
</dbReference>
<comment type="function">
    <text evidence="17 19">DNA polymerase II participates in chromosomal DNA replication.</text>
</comment>
<evidence type="ECO:0000256" key="7">
    <source>
        <dbReference type="ARBA" id="ARBA00022705"/>
    </source>
</evidence>
<dbReference type="GO" id="GO:0008622">
    <property type="term" value="C:epsilon DNA polymerase complex"/>
    <property type="evidence" value="ECO:0007669"/>
    <property type="project" value="InterPro"/>
</dbReference>
<dbReference type="Pfam" id="PF03104">
    <property type="entry name" value="DNA_pol_B_exo1"/>
    <property type="match status" value="1"/>
</dbReference>
<evidence type="ECO:0000256" key="9">
    <source>
        <dbReference type="ARBA" id="ARBA00022771"/>
    </source>
</evidence>
<dbReference type="GO" id="GO:0006272">
    <property type="term" value="P:leading strand elongation"/>
    <property type="evidence" value="ECO:0007669"/>
    <property type="project" value="TreeGrafter"/>
</dbReference>
<dbReference type="Gene3D" id="3.30.420.10">
    <property type="entry name" value="Ribonuclease H-like superfamily/Ribonuclease H"/>
    <property type="match status" value="1"/>
</dbReference>
<evidence type="ECO:0000256" key="19">
    <source>
        <dbReference type="RuleBase" id="RU365029"/>
    </source>
</evidence>
<comment type="subunit">
    <text evidence="18">Heterotetramer. Consists of 4 subunits: POL2, DPB2, DPB3 and DPB4.</text>
</comment>
<evidence type="ECO:0000256" key="12">
    <source>
        <dbReference type="ARBA" id="ARBA00023004"/>
    </source>
</evidence>
<keyword evidence="6 19" id="KW-0548">Nucleotidyltransferase</keyword>
<reference evidence="22" key="1">
    <citation type="submission" date="2022-11" db="EMBL/GenBank/DDBJ databases">
        <authorList>
            <person name="Petersen C."/>
        </authorList>
    </citation>
    <scope>NUCLEOTIDE SEQUENCE</scope>
    <source>
        <strain evidence="22">IBT 26290</strain>
    </source>
</reference>
<evidence type="ECO:0000256" key="14">
    <source>
        <dbReference type="ARBA" id="ARBA00023125"/>
    </source>
</evidence>
<keyword evidence="8 19" id="KW-0479">Metal-binding</keyword>
<dbReference type="FunFam" id="3.30.420.10:FF:000015">
    <property type="entry name" value="DNA polymerase epsilon catalytic subunit"/>
    <property type="match status" value="1"/>
</dbReference>
<reference evidence="22" key="2">
    <citation type="journal article" date="2023" name="IMA Fungus">
        <title>Comparative genomic study of the Penicillium genus elucidates a diverse pangenome and 15 lateral gene transfer events.</title>
        <authorList>
            <person name="Petersen C."/>
            <person name="Sorensen T."/>
            <person name="Nielsen M.R."/>
            <person name="Sondergaard T.E."/>
            <person name="Sorensen J.L."/>
            <person name="Fitzpatrick D.A."/>
            <person name="Frisvad J.C."/>
            <person name="Nielsen K.L."/>
        </authorList>
    </citation>
    <scope>NUCLEOTIDE SEQUENCE</scope>
    <source>
        <strain evidence="22">IBT 26290</strain>
    </source>
</reference>